<keyword evidence="2" id="KW-1185">Reference proteome</keyword>
<name>A0ABS1ELK3_9CLOT</name>
<comment type="caution">
    <text evidence="1">The sequence shown here is derived from an EMBL/GenBank/DDBJ whole genome shotgun (WGS) entry which is preliminary data.</text>
</comment>
<reference evidence="2" key="1">
    <citation type="submission" date="2021-01" db="EMBL/GenBank/DDBJ databases">
        <title>Genome public.</title>
        <authorList>
            <person name="Liu C."/>
            <person name="Sun Q."/>
        </authorList>
    </citation>
    <scope>NUCLEOTIDE SEQUENCE [LARGE SCALE GENOMIC DNA]</scope>
    <source>
        <strain evidence="2">YIM B02505</strain>
    </source>
</reference>
<dbReference type="RefSeq" id="WP_200267240.1">
    <property type="nucleotide sequence ID" value="NZ_JAENHN010000017.1"/>
</dbReference>
<accession>A0ABS1ELK3</accession>
<evidence type="ECO:0000313" key="1">
    <source>
        <dbReference type="EMBL" id="MBK1810237.1"/>
    </source>
</evidence>
<dbReference type="Proteomes" id="UP000596739">
    <property type="component" value="Unassembled WGS sequence"/>
</dbReference>
<organism evidence="1 2">
    <name type="scientific">Clostridium yunnanense</name>
    <dbReference type="NCBI Taxonomy" id="2800325"/>
    <lineage>
        <taxon>Bacteria</taxon>
        <taxon>Bacillati</taxon>
        <taxon>Bacillota</taxon>
        <taxon>Clostridia</taxon>
        <taxon>Eubacteriales</taxon>
        <taxon>Clostridiaceae</taxon>
        <taxon>Clostridium</taxon>
    </lineage>
</organism>
<protein>
    <submittedName>
        <fullName evidence="1">Uncharacterized protein</fullName>
    </submittedName>
</protein>
<evidence type="ECO:0000313" key="2">
    <source>
        <dbReference type="Proteomes" id="UP000596739"/>
    </source>
</evidence>
<proteinExistence type="predicted"/>
<dbReference type="EMBL" id="JAENHN010000017">
    <property type="protein sequence ID" value="MBK1810237.1"/>
    <property type="molecule type" value="Genomic_DNA"/>
</dbReference>
<gene>
    <name evidence="1" type="ORF">JHL18_06250</name>
</gene>
<sequence>MNFHDFSALRWMLGDVDGLIKKGYISDESHSIRLLKILYMPSFDPIVNWEVFKVKNDNTMKYFIVKTYWDRAEDFKKFNSIQSKSRSNNPLSSAKPLDIKPTILGKLYDSNADFAENLISKLQNIRITPFPNSSPTGCDGTFYEISFQNSFHNLHIHWWEDGPENWSELTTFIKDLLNTFNQISSNSL</sequence>